<keyword evidence="1" id="KW-0808">Transferase</keyword>
<dbReference type="GO" id="GO:0016020">
    <property type="term" value="C:membrane"/>
    <property type="evidence" value="ECO:0007669"/>
    <property type="project" value="InterPro"/>
</dbReference>
<dbReference type="Gene3D" id="1.20.5.1930">
    <property type="match status" value="1"/>
</dbReference>
<dbReference type="RefSeq" id="WP_163888783.1">
    <property type="nucleotide sequence ID" value="NZ_BLLB01000002.1"/>
</dbReference>
<dbReference type="Pfam" id="PF07730">
    <property type="entry name" value="HisKA_3"/>
    <property type="match status" value="1"/>
</dbReference>
<feature type="domain" description="GAF" evidence="4">
    <location>
        <begin position="31"/>
        <end position="178"/>
    </location>
</feature>
<proteinExistence type="predicted"/>
<dbReference type="EMBL" id="BLLB01000002">
    <property type="protein sequence ID" value="GFH02105.1"/>
    <property type="molecule type" value="Genomic_DNA"/>
</dbReference>
<evidence type="ECO:0000256" key="3">
    <source>
        <dbReference type="ARBA" id="ARBA00023012"/>
    </source>
</evidence>
<dbReference type="GO" id="GO:0046983">
    <property type="term" value="F:protein dimerization activity"/>
    <property type="evidence" value="ECO:0007669"/>
    <property type="project" value="InterPro"/>
</dbReference>
<dbReference type="GO" id="GO:0000155">
    <property type="term" value="F:phosphorelay sensor kinase activity"/>
    <property type="evidence" value="ECO:0007669"/>
    <property type="project" value="InterPro"/>
</dbReference>
<reference evidence="5 6" key="1">
    <citation type="journal article" date="2019" name="Emerg. Microbes Infect.">
        <title>Comprehensive subspecies identification of 175 nontuberculous mycobacteria species based on 7547 genomic profiles.</title>
        <authorList>
            <person name="Matsumoto Y."/>
            <person name="Kinjo T."/>
            <person name="Motooka D."/>
            <person name="Nabeya D."/>
            <person name="Jung N."/>
            <person name="Uechi K."/>
            <person name="Horii T."/>
            <person name="Iida T."/>
            <person name="Fujita J."/>
            <person name="Nakamura S."/>
        </authorList>
    </citation>
    <scope>NUCLEOTIDE SEQUENCE [LARGE SCALE GENOMIC DNA]</scope>
    <source>
        <strain evidence="5 6">JCM 30996</strain>
    </source>
</reference>
<dbReference type="Pfam" id="PF01590">
    <property type="entry name" value="GAF"/>
    <property type="match status" value="1"/>
</dbReference>
<sequence>MTDAPAAEPSGGLVDLRSQYGDLAGVLPLLDSTAALRQATVLVRQQMDVEVSAAAIRVDDDDTLEVIAACEASALIGLRIAPGTGLGGQAAVLRHPVAVTDYCTSSDISHDYDDDIRAAGLRAVLAAPILRGHRLYGVLYAAHRFPAPWSDDDRQQLLDMARQVALAMEVADCAREMSDVAVYTERQRWAVEMHDTVGAALFNIRAALTRLQDEPGLPAHLVDHVVRIDRLAEQVSTGVRVRLRNMHATPADKALAVALRADCHELTTRTDIRADVVILGDLPPLESTRSDALLRASREALLNIEKHANANSVVLTLFSADGGMGVALADDGAVRDRANDRDPAGLGLSAAAERLERVGGWLTFAVGEDGGGIVRAWVPSATTTLRAER</sequence>
<dbReference type="Gene3D" id="3.30.565.10">
    <property type="entry name" value="Histidine kinase-like ATPase, C-terminal domain"/>
    <property type="match status" value="1"/>
</dbReference>
<protein>
    <submittedName>
        <fullName evidence="5">Histidine kinase</fullName>
    </submittedName>
</protein>
<keyword evidence="2 5" id="KW-0418">Kinase</keyword>
<dbReference type="InterPro" id="IPR003018">
    <property type="entry name" value="GAF"/>
</dbReference>
<name>A0A7I9ZM55_9MYCO</name>
<evidence type="ECO:0000313" key="5">
    <source>
        <dbReference type="EMBL" id="GFH02105.1"/>
    </source>
</evidence>
<dbReference type="PANTHER" id="PTHR24421">
    <property type="entry name" value="NITRATE/NITRITE SENSOR PROTEIN NARX-RELATED"/>
    <property type="match status" value="1"/>
</dbReference>
<evidence type="ECO:0000256" key="1">
    <source>
        <dbReference type="ARBA" id="ARBA00022679"/>
    </source>
</evidence>
<keyword evidence="6" id="KW-1185">Reference proteome</keyword>
<dbReference type="Gene3D" id="3.30.450.40">
    <property type="match status" value="1"/>
</dbReference>
<dbReference type="InterPro" id="IPR050482">
    <property type="entry name" value="Sensor_HK_TwoCompSys"/>
</dbReference>
<dbReference type="SUPFAM" id="SSF55874">
    <property type="entry name" value="ATPase domain of HSP90 chaperone/DNA topoisomerase II/histidine kinase"/>
    <property type="match status" value="1"/>
</dbReference>
<gene>
    <name evidence="5" type="ORF">MHIP_25880</name>
</gene>
<dbReference type="InterPro" id="IPR029016">
    <property type="entry name" value="GAF-like_dom_sf"/>
</dbReference>
<accession>A0A7I9ZM55</accession>
<dbReference type="InterPro" id="IPR011712">
    <property type="entry name" value="Sig_transdc_His_kin_sub3_dim/P"/>
</dbReference>
<dbReference type="SUPFAM" id="SSF55781">
    <property type="entry name" value="GAF domain-like"/>
    <property type="match status" value="1"/>
</dbReference>
<evidence type="ECO:0000313" key="6">
    <source>
        <dbReference type="Proteomes" id="UP000465304"/>
    </source>
</evidence>
<organism evidence="5 6">
    <name type="scientific">Mycolicibacterium hippocampi</name>
    <dbReference type="NCBI Taxonomy" id="659824"/>
    <lineage>
        <taxon>Bacteria</taxon>
        <taxon>Bacillati</taxon>
        <taxon>Actinomycetota</taxon>
        <taxon>Actinomycetes</taxon>
        <taxon>Mycobacteriales</taxon>
        <taxon>Mycobacteriaceae</taxon>
        <taxon>Mycolicibacterium</taxon>
    </lineage>
</organism>
<evidence type="ECO:0000259" key="4">
    <source>
        <dbReference type="SMART" id="SM00065"/>
    </source>
</evidence>
<keyword evidence="3" id="KW-0902">Two-component regulatory system</keyword>
<dbReference type="Proteomes" id="UP000465304">
    <property type="component" value="Unassembled WGS sequence"/>
</dbReference>
<dbReference type="SMART" id="SM00065">
    <property type="entry name" value="GAF"/>
    <property type="match status" value="1"/>
</dbReference>
<dbReference type="PANTHER" id="PTHR24421:SF61">
    <property type="entry name" value="OXYGEN SENSOR HISTIDINE KINASE NREB"/>
    <property type="match status" value="1"/>
</dbReference>
<comment type="caution">
    <text evidence="5">The sequence shown here is derived from an EMBL/GenBank/DDBJ whole genome shotgun (WGS) entry which is preliminary data.</text>
</comment>
<dbReference type="AlphaFoldDB" id="A0A7I9ZM55"/>
<dbReference type="InterPro" id="IPR036890">
    <property type="entry name" value="HATPase_C_sf"/>
</dbReference>
<evidence type="ECO:0000256" key="2">
    <source>
        <dbReference type="ARBA" id="ARBA00022777"/>
    </source>
</evidence>